<dbReference type="Proteomes" id="UP000667802">
    <property type="component" value="Unassembled WGS sequence"/>
</dbReference>
<name>A0AAP5I1X9_9CYAN</name>
<dbReference type="RefSeq" id="WP_208341630.1">
    <property type="nucleotide sequence ID" value="NZ_CAWQFN010000001.1"/>
</dbReference>
<protein>
    <submittedName>
        <fullName evidence="1">Uncharacterized protein</fullName>
    </submittedName>
</protein>
<reference evidence="2" key="1">
    <citation type="journal article" date="2021" name="Science">
        <title>Hunting the eagle killer: A cyanobacterial neurotoxin causes vacuolar myelinopathy.</title>
        <authorList>
            <person name="Breinlinger S."/>
            <person name="Phillips T.J."/>
            <person name="Haram B.N."/>
            <person name="Mares J."/>
            <person name="Martinez Yerena J.A."/>
            <person name="Hrouzek P."/>
            <person name="Sobotka R."/>
            <person name="Henderson W.M."/>
            <person name="Schmieder P."/>
            <person name="Williams S.M."/>
            <person name="Lauderdale J.D."/>
            <person name="Wilde H.D."/>
            <person name="Gerrin W."/>
            <person name="Kust A."/>
            <person name="Washington J.W."/>
            <person name="Wagner C."/>
            <person name="Geier B."/>
            <person name="Liebeke M."/>
            <person name="Enke H."/>
            <person name="Niedermeyer T.H.J."/>
            <person name="Wilde S.B."/>
        </authorList>
    </citation>
    <scope>NUCLEOTIDE SEQUENCE [LARGE SCALE GENOMIC DNA]</scope>
    <source>
        <strain evidence="2">Thurmond2011</strain>
    </source>
</reference>
<evidence type="ECO:0000313" key="1">
    <source>
        <dbReference type="EMBL" id="MDR9893206.1"/>
    </source>
</evidence>
<organism evidence="1 2">
    <name type="scientific">Aetokthonos hydrillicola Thurmond2011</name>
    <dbReference type="NCBI Taxonomy" id="2712845"/>
    <lineage>
        <taxon>Bacteria</taxon>
        <taxon>Bacillati</taxon>
        <taxon>Cyanobacteriota</taxon>
        <taxon>Cyanophyceae</taxon>
        <taxon>Nostocales</taxon>
        <taxon>Hapalosiphonaceae</taxon>
        <taxon>Aetokthonos</taxon>
    </lineage>
</organism>
<accession>A0AAP5I1X9</accession>
<proteinExistence type="predicted"/>
<dbReference type="AlphaFoldDB" id="A0AAP5I1X9"/>
<evidence type="ECO:0000313" key="2">
    <source>
        <dbReference type="Proteomes" id="UP000667802"/>
    </source>
</evidence>
<gene>
    <name evidence="1" type="ORF">G7B40_001220</name>
</gene>
<keyword evidence="2" id="KW-1185">Reference proteome</keyword>
<comment type="caution">
    <text evidence="1">The sequence shown here is derived from an EMBL/GenBank/DDBJ whole genome shotgun (WGS) entry which is preliminary data.</text>
</comment>
<dbReference type="EMBL" id="JAALHA020000001">
    <property type="protein sequence ID" value="MDR9893206.1"/>
    <property type="molecule type" value="Genomic_DNA"/>
</dbReference>
<sequence length="68" mass="7924">MKTYTDFISDITINFELLKELEAVLPFTDANCLQTWFSSKGYYLTEGDVAMLYHNQNSLMNADEQINY</sequence>